<dbReference type="GO" id="GO:0016301">
    <property type="term" value="F:kinase activity"/>
    <property type="evidence" value="ECO:0007669"/>
    <property type="project" value="UniProtKB-KW"/>
</dbReference>
<dbReference type="PANTHER" id="PTHR43320:SF2">
    <property type="entry name" value="2-DEHYDRO-3-DEOXYGLUCONOKINASE_2-DEHYDRO-3-DEOXYGALACTONOKINASE"/>
    <property type="match status" value="1"/>
</dbReference>
<dbReference type="Proteomes" id="UP000637757">
    <property type="component" value="Unassembled WGS sequence"/>
</dbReference>
<evidence type="ECO:0000256" key="2">
    <source>
        <dbReference type="ARBA" id="ARBA00022679"/>
    </source>
</evidence>
<dbReference type="Gene3D" id="3.40.1190.20">
    <property type="match status" value="1"/>
</dbReference>
<evidence type="ECO:0000313" key="6">
    <source>
        <dbReference type="Proteomes" id="UP000637757"/>
    </source>
</evidence>
<keyword evidence="3 5" id="KW-0418">Kinase</keyword>
<evidence type="ECO:0000313" key="5">
    <source>
        <dbReference type="EMBL" id="MBF8808248.1"/>
    </source>
</evidence>
<reference evidence="5" key="1">
    <citation type="submission" date="2020-09" db="EMBL/GenBank/DDBJ databases">
        <title>Genomic insights into the novelty and pathogenicity of a unique biofilm-forming Enterococcus sp. bacteria (Enterococcus lacertideformus) identified in reptiles.</title>
        <authorList>
            <person name="Agius J.E."/>
            <person name="Phalen D.N."/>
            <person name="Rose K."/>
            <person name="Eden J.-S."/>
        </authorList>
    </citation>
    <scope>NUCLEOTIDE SEQUENCE</scope>
    <source>
        <strain evidence="5">PHRS 0518</strain>
    </source>
</reference>
<evidence type="ECO:0000256" key="3">
    <source>
        <dbReference type="ARBA" id="ARBA00022777"/>
    </source>
</evidence>
<accession>A0A931FC21</accession>
<name>A0A931FC21_9ENTE</name>
<dbReference type="EMBL" id="JADAKE010000017">
    <property type="protein sequence ID" value="MBF8808248.1"/>
    <property type="molecule type" value="Genomic_DNA"/>
</dbReference>
<comment type="caution">
    <text evidence="5">The sequence shown here is derived from an EMBL/GenBank/DDBJ whole genome shotgun (WGS) entry which is preliminary data.</text>
</comment>
<proteinExistence type="inferred from homology"/>
<protein>
    <submittedName>
        <fullName evidence="5">Sugar kinase</fullName>
    </submittedName>
</protein>
<feature type="domain" description="Carbohydrate kinase PfkB" evidence="4">
    <location>
        <begin position="1"/>
        <end position="301"/>
    </location>
</feature>
<gene>
    <name evidence="5" type="ORF">IC227_07970</name>
</gene>
<dbReference type="InterPro" id="IPR052700">
    <property type="entry name" value="Carb_kinase_PfkB-like"/>
</dbReference>
<keyword evidence="2" id="KW-0808">Transferase</keyword>
<organism evidence="5 6">
    <name type="scientific">Enterococcus lacertideformus</name>
    <dbReference type="NCBI Taxonomy" id="2771493"/>
    <lineage>
        <taxon>Bacteria</taxon>
        <taxon>Bacillati</taxon>
        <taxon>Bacillota</taxon>
        <taxon>Bacilli</taxon>
        <taxon>Lactobacillales</taxon>
        <taxon>Enterococcaceae</taxon>
        <taxon>Enterococcus</taxon>
    </lineage>
</organism>
<dbReference type="SUPFAM" id="SSF53613">
    <property type="entry name" value="Ribokinase-like"/>
    <property type="match status" value="1"/>
</dbReference>
<dbReference type="Pfam" id="PF00294">
    <property type="entry name" value="PfkB"/>
    <property type="match status" value="1"/>
</dbReference>
<dbReference type="AlphaFoldDB" id="A0A931FC21"/>
<evidence type="ECO:0000256" key="1">
    <source>
        <dbReference type="ARBA" id="ARBA00010688"/>
    </source>
</evidence>
<evidence type="ECO:0000259" key="4">
    <source>
        <dbReference type="Pfam" id="PF00294"/>
    </source>
</evidence>
<dbReference type="InterPro" id="IPR011611">
    <property type="entry name" value="PfkB_dom"/>
</dbReference>
<keyword evidence="6" id="KW-1185">Reference proteome</keyword>
<dbReference type="PANTHER" id="PTHR43320">
    <property type="entry name" value="SUGAR KINASE"/>
    <property type="match status" value="1"/>
</dbReference>
<sequence>MSKIITLGEIMLRFSTNVGERINMVDSLCTHYGGAEANVAISLANFGHEVSFASKVPENALGTGAVQHLRRYNVSTKHVLTGGQRLGTYYVESGSGKRPSSVIYDRVSSSFAGIQVNEWKSQAIFHISGITPALSDNWKKLTLDLIEEAQNNNCLISFDVNYRNRLWSQKQAKEFLKLILPKVDYCSAGKLDAMYLLDIPEYKNDQEELIYYYQKIQKKYPNIKCLYSTNREVVTASENYLTGSLLIDSELFQSSTYHIQPIIDRIGAGDAFVAGVLHSLLNGDSYQQTIDFATVAAVLKHTINGDANQFTCKEILQFMKNDSGKIMR</sequence>
<dbReference type="CDD" id="cd01166">
    <property type="entry name" value="KdgK"/>
    <property type="match status" value="1"/>
</dbReference>
<dbReference type="InterPro" id="IPR029056">
    <property type="entry name" value="Ribokinase-like"/>
</dbReference>
<comment type="similarity">
    <text evidence="1">Belongs to the carbohydrate kinase PfkB family.</text>
</comment>